<evidence type="ECO:0000256" key="2">
    <source>
        <dbReference type="PROSITE-ProRule" id="PRU00335"/>
    </source>
</evidence>
<dbReference type="Pfam" id="PF00440">
    <property type="entry name" value="TetR_N"/>
    <property type="match status" value="1"/>
</dbReference>
<dbReference type="EMBL" id="JBBHJZ010000006">
    <property type="protein sequence ID" value="MEJ5979288.1"/>
    <property type="molecule type" value="Genomic_DNA"/>
</dbReference>
<reference evidence="4 5" key="1">
    <citation type="submission" date="2024-03" db="EMBL/GenBank/DDBJ databases">
        <authorList>
            <person name="Jo J.-H."/>
        </authorList>
    </citation>
    <scope>NUCLEOTIDE SEQUENCE [LARGE SCALE GENOMIC DNA]</scope>
    <source>
        <strain evidence="4 5">PS1R-30</strain>
    </source>
</reference>
<comment type="caution">
    <text evidence="4">The sequence shown here is derived from an EMBL/GenBank/DDBJ whole genome shotgun (WGS) entry which is preliminary data.</text>
</comment>
<evidence type="ECO:0000313" key="4">
    <source>
        <dbReference type="EMBL" id="MEJ5979288.1"/>
    </source>
</evidence>
<keyword evidence="1 2" id="KW-0238">DNA-binding</keyword>
<evidence type="ECO:0000313" key="5">
    <source>
        <dbReference type="Proteomes" id="UP001361239"/>
    </source>
</evidence>
<protein>
    <submittedName>
        <fullName evidence="4">TetR/AcrR family transcriptional regulator</fullName>
    </submittedName>
</protein>
<dbReference type="PROSITE" id="PS50977">
    <property type="entry name" value="HTH_TETR_2"/>
    <property type="match status" value="1"/>
</dbReference>
<proteinExistence type="predicted"/>
<gene>
    <name evidence="4" type="ORF">WG901_21725</name>
</gene>
<dbReference type="Proteomes" id="UP001361239">
    <property type="component" value="Unassembled WGS sequence"/>
</dbReference>
<dbReference type="InterPro" id="IPR001647">
    <property type="entry name" value="HTH_TetR"/>
</dbReference>
<keyword evidence="5" id="KW-1185">Reference proteome</keyword>
<evidence type="ECO:0000256" key="1">
    <source>
        <dbReference type="ARBA" id="ARBA00023125"/>
    </source>
</evidence>
<evidence type="ECO:0000259" key="3">
    <source>
        <dbReference type="PROSITE" id="PS50977"/>
    </source>
</evidence>
<dbReference type="SUPFAM" id="SSF46689">
    <property type="entry name" value="Homeodomain-like"/>
    <property type="match status" value="1"/>
</dbReference>
<organism evidence="4 5">
    <name type="scientific">Novosphingobium anseongense</name>
    <dbReference type="NCBI Taxonomy" id="3133436"/>
    <lineage>
        <taxon>Bacteria</taxon>
        <taxon>Pseudomonadati</taxon>
        <taxon>Pseudomonadota</taxon>
        <taxon>Alphaproteobacteria</taxon>
        <taxon>Sphingomonadales</taxon>
        <taxon>Sphingomonadaceae</taxon>
        <taxon>Novosphingobium</taxon>
    </lineage>
</organism>
<feature type="DNA-binding region" description="H-T-H motif" evidence="2">
    <location>
        <begin position="35"/>
        <end position="54"/>
    </location>
</feature>
<dbReference type="Gene3D" id="1.10.357.10">
    <property type="entry name" value="Tetracycline Repressor, domain 2"/>
    <property type="match status" value="1"/>
</dbReference>
<dbReference type="InterPro" id="IPR009057">
    <property type="entry name" value="Homeodomain-like_sf"/>
</dbReference>
<accession>A0ABU8S1P5</accession>
<feature type="domain" description="HTH tetR-type" evidence="3">
    <location>
        <begin position="12"/>
        <end position="72"/>
    </location>
</feature>
<sequence length="194" mass="21849">MASTRRLGSGNSATRNVLMDAVEAVMREDGYAALSARTVAVKAELKHQLVYYYFETLDELLLATYRRHISRYWNRLQDAFLSERPLHAFWKAHSDPNDSVLNMEFLAMANHNEVIRRDTVEFGERVRRLGLETVNGLIKRPDRKGSEVVAPFAVTMVLSSIGMILGLETSLGIAGGHAETRALIEWCIDELEPA</sequence>
<dbReference type="RefSeq" id="WP_339589224.1">
    <property type="nucleotide sequence ID" value="NZ_JBBHJZ010000006.1"/>
</dbReference>
<name>A0ABU8S1P5_9SPHN</name>